<keyword evidence="1" id="KW-0472">Membrane</keyword>
<dbReference type="Proteomes" id="UP000218334">
    <property type="component" value="Unassembled WGS sequence"/>
</dbReference>
<evidence type="ECO:0000313" key="3">
    <source>
        <dbReference type="Proteomes" id="UP000218334"/>
    </source>
</evidence>
<keyword evidence="1" id="KW-0812">Transmembrane</keyword>
<sequence length="102" mass="11199">MASLFRTYKPVGDSALLIRQPMLALYGTTAVLSGTGAIIAQRLIEKKGLRRHDVRSPLSAQPSLLADTQFTRTVQLTFYGDATFSTACCYMMRPLEDASLVI</sequence>
<evidence type="ECO:0000256" key="1">
    <source>
        <dbReference type="SAM" id="Phobius"/>
    </source>
</evidence>
<keyword evidence="3" id="KW-1185">Reference proteome</keyword>
<reference evidence="3" key="1">
    <citation type="journal article" date="2017" name="Nat. Ecol. Evol.">
        <title>Genome expansion and lineage-specific genetic innovations in the forest pathogenic fungi Armillaria.</title>
        <authorList>
            <person name="Sipos G."/>
            <person name="Prasanna A.N."/>
            <person name="Walter M.C."/>
            <person name="O'Connor E."/>
            <person name="Balint B."/>
            <person name="Krizsan K."/>
            <person name="Kiss B."/>
            <person name="Hess J."/>
            <person name="Varga T."/>
            <person name="Slot J."/>
            <person name="Riley R."/>
            <person name="Boka B."/>
            <person name="Rigling D."/>
            <person name="Barry K."/>
            <person name="Lee J."/>
            <person name="Mihaltcheva S."/>
            <person name="LaButti K."/>
            <person name="Lipzen A."/>
            <person name="Waldron R."/>
            <person name="Moloney N.M."/>
            <person name="Sperisen C."/>
            <person name="Kredics L."/>
            <person name="Vagvoelgyi C."/>
            <person name="Patrignani A."/>
            <person name="Fitzpatrick D."/>
            <person name="Nagy I."/>
            <person name="Doyle S."/>
            <person name="Anderson J.B."/>
            <person name="Grigoriev I.V."/>
            <person name="Gueldener U."/>
            <person name="Muensterkoetter M."/>
            <person name="Nagy L.G."/>
        </authorList>
    </citation>
    <scope>NUCLEOTIDE SEQUENCE [LARGE SCALE GENOMIC DNA]</scope>
    <source>
        <strain evidence="3">28-4</strain>
    </source>
</reference>
<feature type="transmembrane region" description="Helical" evidence="1">
    <location>
        <begin position="23"/>
        <end position="44"/>
    </location>
</feature>
<dbReference type="EMBL" id="KZ293437">
    <property type="protein sequence ID" value="PBK67126.1"/>
    <property type="molecule type" value="Genomic_DNA"/>
</dbReference>
<name>A0A2H3BVQ2_9AGAR</name>
<dbReference type="AlphaFoldDB" id="A0A2H3BVQ2"/>
<accession>A0A2H3BVQ2</accession>
<gene>
    <name evidence="2" type="ORF">ARMSODRAFT_1020632</name>
</gene>
<evidence type="ECO:0000313" key="2">
    <source>
        <dbReference type="EMBL" id="PBK67126.1"/>
    </source>
</evidence>
<keyword evidence="1" id="KW-1133">Transmembrane helix</keyword>
<organism evidence="2 3">
    <name type="scientific">Armillaria solidipes</name>
    <dbReference type="NCBI Taxonomy" id="1076256"/>
    <lineage>
        <taxon>Eukaryota</taxon>
        <taxon>Fungi</taxon>
        <taxon>Dikarya</taxon>
        <taxon>Basidiomycota</taxon>
        <taxon>Agaricomycotina</taxon>
        <taxon>Agaricomycetes</taxon>
        <taxon>Agaricomycetidae</taxon>
        <taxon>Agaricales</taxon>
        <taxon>Marasmiineae</taxon>
        <taxon>Physalacriaceae</taxon>
        <taxon>Armillaria</taxon>
    </lineage>
</organism>
<protein>
    <submittedName>
        <fullName evidence="2">Uncharacterized protein</fullName>
    </submittedName>
</protein>
<proteinExistence type="predicted"/>
<dbReference type="STRING" id="1076256.A0A2H3BVQ2"/>